<keyword evidence="3" id="KW-0813">Transport</keyword>
<evidence type="ECO:0000256" key="6">
    <source>
        <dbReference type="ARBA" id="ARBA00023136"/>
    </source>
</evidence>
<reference evidence="10 11" key="1">
    <citation type="submission" date="2019-01" db="EMBL/GenBank/DDBJ databases">
        <title>Draft genome sequences of the type strains of six Macrococcus species.</title>
        <authorList>
            <person name="Mazhar S."/>
            <person name="Altermann E."/>
            <person name="Hill C."/>
            <person name="Mcauliffe O."/>
        </authorList>
    </citation>
    <scope>NUCLEOTIDE SEQUENCE [LARGE SCALE GENOMIC DNA]</scope>
    <source>
        <strain evidence="10 11">ATCC 51828</strain>
    </source>
</reference>
<dbReference type="SUPFAM" id="SSF103473">
    <property type="entry name" value="MFS general substrate transporter"/>
    <property type="match status" value="1"/>
</dbReference>
<keyword evidence="5 8" id="KW-1133">Transmembrane helix</keyword>
<feature type="domain" description="Major facilitator superfamily (MFS) profile" evidence="9">
    <location>
        <begin position="1"/>
        <end position="138"/>
    </location>
</feature>
<dbReference type="InterPro" id="IPR020846">
    <property type="entry name" value="MFS_dom"/>
</dbReference>
<dbReference type="PROSITE" id="PS50850">
    <property type="entry name" value="MFS"/>
    <property type="match status" value="1"/>
</dbReference>
<comment type="subcellular location">
    <subcellularLocation>
        <location evidence="1">Cell membrane</location>
        <topology evidence="1">Multi-pass membrane protein</topology>
    </subcellularLocation>
</comment>
<comment type="caution">
    <text evidence="10">The sequence shown here is derived from an EMBL/GenBank/DDBJ whole genome shotgun (WGS) entry which is preliminary data.</text>
</comment>
<dbReference type="InterPro" id="IPR011701">
    <property type="entry name" value="MFS"/>
</dbReference>
<feature type="transmembrane region" description="Helical" evidence="8">
    <location>
        <begin position="34"/>
        <end position="53"/>
    </location>
</feature>
<keyword evidence="6 8" id="KW-0472">Membrane</keyword>
<dbReference type="GO" id="GO:0005886">
    <property type="term" value="C:plasma membrane"/>
    <property type="evidence" value="ECO:0007669"/>
    <property type="project" value="UniProtKB-SubCell"/>
</dbReference>
<evidence type="ECO:0000313" key="11">
    <source>
        <dbReference type="Proteomes" id="UP000295280"/>
    </source>
</evidence>
<feature type="transmembrane region" description="Helical" evidence="8">
    <location>
        <begin position="74"/>
        <end position="95"/>
    </location>
</feature>
<dbReference type="EMBL" id="SCWD01000020">
    <property type="protein sequence ID" value="TDL94156.1"/>
    <property type="molecule type" value="Genomic_DNA"/>
</dbReference>
<feature type="non-terminal residue" evidence="10">
    <location>
        <position position="1"/>
    </location>
</feature>
<accession>A0A9Q8FND5</accession>
<feature type="transmembrane region" description="Helical" evidence="8">
    <location>
        <begin position="12"/>
        <end position="28"/>
    </location>
</feature>
<sequence>KLYDKLGPGRPIFIGLCLQLIGIVWLPLEALSAAPVIVLIGYAFIMLGTGFSMGNIMTSGQAQLHQEQTTAGNAIFNTLQQFAGALGTAVVSLIMALAQAGSTSAHNTAIGSQHAFGFLLLLTLVGDVAIFFGLRRRRGETTGK</sequence>
<keyword evidence="4 8" id="KW-0812">Transmembrane</keyword>
<keyword evidence="11" id="KW-1185">Reference proteome</keyword>
<dbReference type="Proteomes" id="UP000295280">
    <property type="component" value="Unassembled WGS sequence"/>
</dbReference>
<dbReference type="GO" id="GO:0022857">
    <property type="term" value="F:transmembrane transporter activity"/>
    <property type="evidence" value="ECO:0007669"/>
    <property type="project" value="InterPro"/>
</dbReference>
<dbReference type="Gene3D" id="1.20.1250.20">
    <property type="entry name" value="MFS general substrate transporter like domains"/>
    <property type="match status" value="1"/>
</dbReference>
<dbReference type="PANTHER" id="PTHR42718">
    <property type="entry name" value="MAJOR FACILITATOR SUPERFAMILY MULTIDRUG TRANSPORTER MFSC"/>
    <property type="match status" value="1"/>
</dbReference>
<evidence type="ECO:0000259" key="9">
    <source>
        <dbReference type="PROSITE" id="PS50850"/>
    </source>
</evidence>
<feature type="transmembrane region" description="Helical" evidence="8">
    <location>
        <begin position="115"/>
        <end position="134"/>
    </location>
</feature>
<dbReference type="Pfam" id="PF07690">
    <property type="entry name" value="MFS_1"/>
    <property type="match status" value="1"/>
</dbReference>
<proteinExistence type="inferred from homology"/>
<dbReference type="PANTHER" id="PTHR42718:SF9">
    <property type="entry name" value="MAJOR FACILITATOR SUPERFAMILY MULTIDRUG TRANSPORTER MFSC"/>
    <property type="match status" value="1"/>
</dbReference>
<dbReference type="InterPro" id="IPR036259">
    <property type="entry name" value="MFS_trans_sf"/>
</dbReference>
<evidence type="ECO:0000256" key="1">
    <source>
        <dbReference type="ARBA" id="ARBA00004651"/>
    </source>
</evidence>
<comment type="similarity">
    <text evidence="2">Belongs to the major facilitator superfamily. TCR/Tet family.</text>
</comment>
<evidence type="ECO:0000256" key="4">
    <source>
        <dbReference type="ARBA" id="ARBA00022692"/>
    </source>
</evidence>
<evidence type="ECO:0000256" key="5">
    <source>
        <dbReference type="ARBA" id="ARBA00022989"/>
    </source>
</evidence>
<gene>
    <name evidence="10" type="ORF">ERX40_11115</name>
</gene>
<evidence type="ECO:0000256" key="7">
    <source>
        <dbReference type="ARBA" id="ARBA00040594"/>
    </source>
</evidence>
<evidence type="ECO:0000256" key="8">
    <source>
        <dbReference type="SAM" id="Phobius"/>
    </source>
</evidence>
<evidence type="ECO:0000256" key="3">
    <source>
        <dbReference type="ARBA" id="ARBA00022448"/>
    </source>
</evidence>
<organism evidence="10 11">
    <name type="scientific">Macrococcus carouselicus</name>
    <dbReference type="NCBI Taxonomy" id="69969"/>
    <lineage>
        <taxon>Bacteria</taxon>
        <taxon>Bacillati</taxon>
        <taxon>Bacillota</taxon>
        <taxon>Bacilli</taxon>
        <taxon>Bacillales</taxon>
        <taxon>Staphylococcaceae</taxon>
        <taxon>Macrococcus</taxon>
    </lineage>
</organism>
<protein>
    <recommendedName>
        <fullName evidence="7">Quinolone resistance protein NorB</fullName>
    </recommendedName>
</protein>
<evidence type="ECO:0000313" key="10">
    <source>
        <dbReference type="EMBL" id="TDL94156.1"/>
    </source>
</evidence>
<dbReference type="RefSeq" id="WP_165980762.1">
    <property type="nucleotide sequence ID" value="NZ_SCWD01000020.1"/>
</dbReference>
<dbReference type="AlphaFoldDB" id="A0A9Q8FND5"/>
<evidence type="ECO:0000256" key="2">
    <source>
        <dbReference type="ARBA" id="ARBA00007520"/>
    </source>
</evidence>
<name>A0A9Q8FND5_9STAP</name>